<sequence>MVRSRACPLIVWEVEEAAITALKRALGALNTHLASNTFLVGNAVTLADIVMTCNLYLGFTRLMTKNFTAEFPHVERYFWTMVNQPNVAKIVGEVKQTESVPPVPAAKKSPQPKEAAKSKPKVEPKKEVKKELPKAEADQASEEVEDAPKPKAKNPLDSLPPSKMVLDEWKRLYSNTKSNFREVAIKVNGSLASNNIDDDASCELRVDDEIEELFDDGGQCWVPNSPIKPYVGQIFTSIDAAFTYYIKRRRTVSGKCDCSAKLALKFVGSESYKVSSFIDKHNHPFTTDSEKQFLRGNRTMSVMNCNFVFDVASSSTGPFRAHEILKELCGSYSAIGATAVDFKNWMRDIKVFIGKHDSDMILQKFQDKCETSDNSFFYEYQTNSDGHLTRLFWADIEGRKSYDVFGDVVSFDATYRTNK</sequence>
<protein>
    <recommendedName>
        <fullName evidence="9">Protein FAR1-RELATED SEQUENCE</fullName>
    </recommendedName>
</protein>
<evidence type="ECO:0000313" key="8">
    <source>
        <dbReference type="Proteomes" id="UP001237642"/>
    </source>
</evidence>
<dbReference type="Proteomes" id="UP001237642">
    <property type="component" value="Unassembled WGS sequence"/>
</dbReference>
<dbReference type="CDD" id="cd03181">
    <property type="entry name" value="GST_C_EF1Bgamma_like"/>
    <property type="match status" value="1"/>
</dbReference>
<feature type="domain" description="GST C-terminal" evidence="6">
    <location>
        <begin position="1"/>
        <end position="103"/>
    </location>
</feature>
<dbReference type="InterPro" id="IPR044628">
    <property type="entry name" value="EF-1-gamma_plant"/>
</dbReference>
<dbReference type="Pfam" id="PF00647">
    <property type="entry name" value="EF1G"/>
    <property type="match status" value="1"/>
</dbReference>
<dbReference type="GO" id="GO:0003746">
    <property type="term" value="F:translation elongation factor activity"/>
    <property type="evidence" value="ECO:0007669"/>
    <property type="project" value="UniProtKB-UniRule"/>
</dbReference>
<feature type="compositionally biased region" description="Basic and acidic residues" evidence="4">
    <location>
        <begin position="114"/>
        <end position="137"/>
    </location>
</feature>
<dbReference type="SUPFAM" id="SSF89942">
    <property type="entry name" value="eEF1-gamma domain"/>
    <property type="match status" value="1"/>
</dbReference>
<dbReference type="InterPro" id="IPR036433">
    <property type="entry name" value="EF1B_G_C_sf"/>
</dbReference>
<keyword evidence="1 3" id="KW-0251">Elongation factor</keyword>
<dbReference type="SMART" id="SM01183">
    <property type="entry name" value="EF1G"/>
    <property type="match status" value="1"/>
</dbReference>
<name>A0AAD8IH28_9APIA</name>
<reference evidence="7" key="2">
    <citation type="submission" date="2023-05" db="EMBL/GenBank/DDBJ databases">
        <authorList>
            <person name="Schelkunov M.I."/>
        </authorList>
    </citation>
    <scope>NUCLEOTIDE SEQUENCE</scope>
    <source>
        <strain evidence="7">Hsosn_3</strain>
        <tissue evidence="7">Leaf</tissue>
    </source>
</reference>
<dbReference type="EMBL" id="JAUIZM010000005">
    <property type="protein sequence ID" value="KAK1385732.1"/>
    <property type="molecule type" value="Genomic_DNA"/>
</dbReference>
<evidence type="ECO:0000256" key="3">
    <source>
        <dbReference type="PROSITE-ProRule" id="PRU00519"/>
    </source>
</evidence>
<comment type="caution">
    <text evidence="7">The sequence shown here is derived from an EMBL/GenBank/DDBJ whole genome shotgun (WGS) entry which is preliminary data.</text>
</comment>
<dbReference type="InterPro" id="IPR036282">
    <property type="entry name" value="Glutathione-S-Trfase_C_sf"/>
</dbReference>
<dbReference type="AlphaFoldDB" id="A0AAD8IH28"/>
<evidence type="ECO:0000313" key="7">
    <source>
        <dbReference type="EMBL" id="KAK1385732.1"/>
    </source>
</evidence>
<evidence type="ECO:0008006" key="9">
    <source>
        <dbReference type="Google" id="ProtNLM"/>
    </source>
</evidence>
<evidence type="ECO:0000256" key="4">
    <source>
        <dbReference type="SAM" id="MobiDB-lite"/>
    </source>
</evidence>
<keyword evidence="2 3" id="KW-0648">Protein biosynthesis</keyword>
<dbReference type="PROSITE" id="PS50040">
    <property type="entry name" value="EF1G_C"/>
    <property type="match status" value="1"/>
</dbReference>
<dbReference type="InterPro" id="IPR004046">
    <property type="entry name" value="GST_C"/>
</dbReference>
<dbReference type="GO" id="GO:0004364">
    <property type="term" value="F:glutathione transferase activity"/>
    <property type="evidence" value="ECO:0007669"/>
    <property type="project" value="InterPro"/>
</dbReference>
<reference evidence="7" key="1">
    <citation type="submission" date="2023-02" db="EMBL/GenBank/DDBJ databases">
        <title>Genome of toxic invasive species Heracleum sosnowskyi carries increased number of genes despite the absence of recent whole-genome duplications.</title>
        <authorList>
            <person name="Schelkunov M."/>
            <person name="Shtratnikova V."/>
            <person name="Makarenko M."/>
            <person name="Klepikova A."/>
            <person name="Omelchenko D."/>
            <person name="Novikova G."/>
            <person name="Obukhova E."/>
            <person name="Bogdanov V."/>
            <person name="Penin A."/>
            <person name="Logacheva M."/>
        </authorList>
    </citation>
    <scope>NUCLEOTIDE SEQUENCE</scope>
    <source>
        <strain evidence="7">Hsosn_3</strain>
        <tissue evidence="7">Leaf</tissue>
    </source>
</reference>
<dbReference type="SUPFAM" id="SSF47616">
    <property type="entry name" value="GST C-terminal domain-like"/>
    <property type="match status" value="1"/>
</dbReference>
<evidence type="ECO:0000256" key="2">
    <source>
        <dbReference type="ARBA" id="ARBA00022917"/>
    </source>
</evidence>
<feature type="domain" description="EF-1-gamma C-terminal" evidence="5">
    <location>
        <begin position="152"/>
        <end position="186"/>
    </location>
</feature>
<dbReference type="Gene3D" id="1.20.1050.10">
    <property type="match status" value="1"/>
</dbReference>
<dbReference type="Gene3D" id="3.30.70.1010">
    <property type="entry name" value="Translation elongation factor EF1B, gamma chain, conserved domain"/>
    <property type="match status" value="1"/>
</dbReference>
<feature type="region of interest" description="Disordered" evidence="4">
    <location>
        <begin position="99"/>
        <end position="160"/>
    </location>
</feature>
<evidence type="ECO:0000259" key="5">
    <source>
        <dbReference type="PROSITE" id="PS50040"/>
    </source>
</evidence>
<dbReference type="InterPro" id="IPR010987">
    <property type="entry name" value="Glutathione-S-Trfase_C-like"/>
</dbReference>
<dbReference type="PANTHER" id="PTHR44372:SF1">
    <property type="entry name" value="ELONGATION FACTOR 1-GAMMA 3"/>
    <property type="match status" value="1"/>
</dbReference>
<dbReference type="InterPro" id="IPR001662">
    <property type="entry name" value="EF1B_G_C"/>
</dbReference>
<gene>
    <name evidence="7" type="ORF">POM88_023467</name>
</gene>
<evidence type="ECO:0000259" key="6">
    <source>
        <dbReference type="PROSITE" id="PS50405"/>
    </source>
</evidence>
<dbReference type="PROSITE" id="PS50405">
    <property type="entry name" value="GST_CTER"/>
    <property type="match status" value="1"/>
</dbReference>
<dbReference type="Pfam" id="PF00043">
    <property type="entry name" value="GST_C"/>
    <property type="match status" value="1"/>
</dbReference>
<dbReference type="PANTHER" id="PTHR44372">
    <property type="entry name" value="ELONGATION FACTOR 1-GAMMA 1-RELATED"/>
    <property type="match status" value="1"/>
</dbReference>
<proteinExistence type="predicted"/>
<accession>A0AAD8IH28</accession>
<organism evidence="7 8">
    <name type="scientific">Heracleum sosnowskyi</name>
    <dbReference type="NCBI Taxonomy" id="360622"/>
    <lineage>
        <taxon>Eukaryota</taxon>
        <taxon>Viridiplantae</taxon>
        <taxon>Streptophyta</taxon>
        <taxon>Embryophyta</taxon>
        <taxon>Tracheophyta</taxon>
        <taxon>Spermatophyta</taxon>
        <taxon>Magnoliopsida</taxon>
        <taxon>eudicotyledons</taxon>
        <taxon>Gunneridae</taxon>
        <taxon>Pentapetalae</taxon>
        <taxon>asterids</taxon>
        <taxon>campanulids</taxon>
        <taxon>Apiales</taxon>
        <taxon>Apiaceae</taxon>
        <taxon>Apioideae</taxon>
        <taxon>apioid superclade</taxon>
        <taxon>Tordylieae</taxon>
        <taxon>Tordyliinae</taxon>
        <taxon>Heracleum</taxon>
    </lineage>
</organism>
<keyword evidence="8" id="KW-1185">Reference proteome</keyword>
<evidence type="ECO:0000256" key="1">
    <source>
        <dbReference type="ARBA" id="ARBA00022768"/>
    </source>
</evidence>